<protein>
    <submittedName>
        <fullName evidence="3">Uncharacterized protein</fullName>
    </submittedName>
</protein>
<comment type="caution">
    <text evidence="3">The sequence shown here is derived from an EMBL/GenBank/DDBJ whole genome shotgun (WGS) entry which is preliminary data.</text>
</comment>
<keyword evidence="4" id="KW-1185">Reference proteome</keyword>
<name>A0A418Y025_9GAMM</name>
<evidence type="ECO:0000256" key="1">
    <source>
        <dbReference type="SAM" id="MobiDB-lite"/>
    </source>
</evidence>
<organism evidence="3 4">
    <name type="scientific">Alcanivorax profundi</name>
    <dbReference type="NCBI Taxonomy" id="2338368"/>
    <lineage>
        <taxon>Bacteria</taxon>
        <taxon>Pseudomonadati</taxon>
        <taxon>Pseudomonadota</taxon>
        <taxon>Gammaproteobacteria</taxon>
        <taxon>Oceanospirillales</taxon>
        <taxon>Alcanivoracaceae</taxon>
        <taxon>Alcanivorax</taxon>
    </lineage>
</organism>
<dbReference type="AlphaFoldDB" id="A0A418Y025"/>
<feature type="signal peptide" evidence="2">
    <location>
        <begin position="1"/>
        <end position="21"/>
    </location>
</feature>
<gene>
    <name evidence="3" type="ORF">D4A39_09155</name>
</gene>
<feature type="compositionally biased region" description="Pro residues" evidence="1">
    <location>
        <begin position="100"/>
        <end position="115"/>
    </location>
</feature>
<dbReference type="EMBL" id="QYYA01000002">
    <property type="protein sequence ID" value="RJG18620.1"/>
    <property type="molecule type" value="Genomic_DNA"/>
</dbReference>
<proteinExistence type="predicted"/>
<feature type="compositionally biased region" description="Basic and acidic residues" evidence="1">
    <location>
        <begin position="80"/>
        <end position="95"/>
    </location>
</feature>
<evidence type="ECO:0000313" key="3">
    <source>
        <dbReference type="EMBL" id="RJG18620.1"/>
    </source>
</evidence>
<accession>A0A418Y025</accession>
<dbReference type="OrthoDB" id="6080306at2"/>
<evidence type="ECO:0000256" key="2">
    <source>
        <dbReference type="SAM" id="SignalP"/>
    </source>
</evidence>
<evidence type="ECO:0000313" key="4">
    <source>
        <dbReference type="Proteomes" id="UP000283734"/>
    </source>
</evidence>
<keyword evidence="2" id="KW-0732">Signal</keyword>
<dbReference type="Proteomes" id="UP000283734">
    <property type="component" value="Unassembled WGS sequence"/>
</dbReference>
<feature type="region of interest" description="Disordered" evidence="1">
    <location>
        <begin position="23"/>
        <end position="121"/>
    </location>
</feature>
<feature type="chain" id="PRO_5019109984" evidence="2">
    <location>
        <begin position="22"/>
        <end position="121"/>
    </location>
</feature>
<sequence>MIRDMKKLITSLLLAPGLSLAAEQLPDTAPPDEQAPQTRESGPATPLNGDELESLYLQSPVELDTSDESQGLNAMSNEARFLENEQQEMRQRQAETVRPVAPPPSETPPPPPPTLIPIRDL</sequence>
<reference evidence="3 4" key="1">
    <citation type="submission" date="2018-09" db="EMBL/GenBank/DDBJ databases">
        <title>Alcanivorax profundi sp. nov., isolated from 1000 m-depth seawater of the Mariana Trench.</title>
        <authorList>
            <person name="Liu J."/>
        </authorList>
    </citation>
    <scope>NUCLEOTIDE SEQUENCE [LARGE SCALE GENOMIC DNA]</scope>
    <source>
        <strain evidence="3 4">MTEO17</strain>
    </source>
</reference>